<evidence type="ECO:0000313" key="2">
    <source>
        <dbReference type="EMBL" id="MBC8534026.1"/>
    </source>
</evidence>
<keyword evidence="1" id="KW-1133">Transmembrane helix</keyword>
<feature type="transmembrane region" description="Helical" evidence="1">
    <location>
        <begin position="26"/>
        <end position="43"/>
    </location>
</feature>
<sequence length="92" mass="10494">MQYVYAVMWFAIGYLLIARMGKENKVFYLGGGLFLLFGCWWLADAIWPAVGFFKGTLGIVFRVIAGIILVIVAVVFLRNYQKDRKAQKDADH</sequence>
<gene>
    <name evidence="2" type="ORF">IAG03_08435</name>
</gene>
<name>A0A926DA24_9FIRM</name>
<reference evidence="2" key="1">
    <citation type="submission" date="2020-08" db="EMBL/GenBank/DDBJ databases">
        <title>Genome public.</title>
        <authorList>
            <person name="Liu C."/>
            <person name="Sun Q."/>
        </authorList>
    </citation>
    <scope>NUCLEOTIDE SEQUENCE</scope>
    <source>
        <strain evidence="2">NSJ-40</strain>
    </source>
</reference>
<evidence type="ECO:0000313" key="3">
    <source>
        <dbReference type="Proteomes" id="UP000651482"/>
    </source>
</evidence>
<feature type="transmembrane region" description="Helical" evidence="1">
    <location>
        <begin position="55"/>
        <end position="77"/>
    </location>
</feature>
<accession>A0A926DA24</accession>
<dbReference type="RefSeq" id="WP_249319675.1">
    <property type="nucleotide sequence ID" value="NZ_JACRSN010000011.1"/>
</dbReference>
<protein>
    <submittedName>
        <fullName evidence="2">Uncharacterized protein</fullName>
    </submittedName>
</protein>
<evidence type="ECO:0000256" key="1">
    <source>
        <dbReference type="SAM" id="Phobius"/>
    </source>
</evidence>
<keyword evidence="3" id="KW-1185">Reference proteome</keyword>
<feature type="transmembrane region" description="Helical" evidence="1">
    <location>
        <begin position="6"/>
        <end position="21"/>
    </location>
</feature>
<dbReference type="EMBL" id="JACRSN010000011">
    <property type="protein sequence ID" value="MBC8534026.1"/>
    <property type="molecule type" value="Genomic_DNA"/>
</dbReference>
<dbReference type="Proteomes" id="UP000651482">
    <property type="component" value="Unassembled WGS sequence"/>
</dbReference>
<proteinExistence type="predicted"/>
<organism evidence="2 3">
    <name type="scientific">Yeguia hominis</name>
    <dbReference type="NCBI Taxonomy" id="2763662"/>
    <lineage>
        <taxon>Bacteria</taxon>
        <taxon>Bacillati</taxon>
        <taxon>Bacillota</taxon>
        <taxon>Clostridia</taxon>
        <taxon>Eubacteriales</taxon>
        <taxon>Yeguiaceae</taxon>
        <taxon>Yeguia</taxon>
    </lineage>
</organism>
<comment type="caution">
    <text evidence="2">The sequence shown here is derived from an EMBL/GenBank/DDBJ whole genome shotgun (WGS) entry which is preliminary data.</text>
</comment>
<dbReference type="AlphaFoldDB" id="A0A926DA24"/>
<keyword evidence="1" id="KW-0812">Transmembrane</keyword>
<keyword evidence="1" id="KW-0472">Membrane</keyword>